<dbReference type="PROSITE" id="PS52035">
    <property type="entry name" value="PEPTIDASE_M14"/>
    <property type="match status" value="4"/>
</dbReference>
<dbReference type="PROSITE" id="PS00132">
    <property type="entry name" value="CARBOXYPEPT_ZN_1"/>
    <property type="match status" value="2"/>
</dbReference>
<keyword evidence="3" id="KW-0121">Carboxypeptidase</keyword>
<dbReference type="PROSITE" id="PS00133">
    <property type="entry name" value="CARBOXYPEPT_ZN_2"/>
    <property type="match status" value="2"/>
</dbReference>
<keyword evidence="10" id="KW-0732">Signal</keyword>
<dbReference type="Pfam" id="PF00246">
    <property type="entry name" value="Peptidase_M14"/>
    <property type="match status" value="4"/>
</dbReference>
<comment type="caution">
    <text evidence="12">The sequence shown here is derived from an EMBL/GenBank/DDBJ whole genome shotgun (WGS) entry which is preliminary data.</text>
</comment>
<dbReference type="PANTHER" id="PTHR11532">
    <property type="entry name" value="PROTEASE M14 CARBOXYPEPTIDASE"/>
    <property type="match status" value="1"/>
</dbReference>
<dbReference type="GO" id="GO:0016485">
    <property type="term" value="P:protein processing"/>
    <property type="evidence" value="ECO:0007669"/>
    <property type="project" value="TreeGrafter"/>
</dbReference>
<feature type="domain" description="Peptidase M14" evidence="11">
    <location>
        <begin position="1230"/>
        <end position="1433"/>
    </location>
</feature>
<evidence type="ECO:0000256" key="7">
    <source>
        <dbReference type="ARBA" id="ARBA00022833"/>
    </source>
</evidence>
<comment type="similarity">
    <text evidence="2 9">Belongs to the peptidase M14 family.</text>
</comment>
<evidence type="ECO:0000256" key="4">
    <source>
        <dbReference type="ARBA" id="ARBA00022670"/>
    </source>
</evidence>
<keyword evidence="8" id="KW-0325">Glycoprotein</keyword>
<evidence type="ECO:0000256" key="10">
    <source>
        <dbReference type="SAM" id="SignalP"/>
    </source>
</evidence>
<dbReference type="CDD" id="cd11308">
    <property type="entry name" value="Peptidase_M14NE-CP-C_like"/>
    <property type="match status" value="2"/>
</dbReference>
<feature type="chain" id="PRO_5043898212" description="Peptidase M14 domain-containing protein" evidence="10">
    <location>
        <begin position="30"/>
        <end position="1433"/>
    </location>
</feature>
<dbReference type="PANTHER" id="PTHR11532:SF73">
    <property type="entry name" value="CARBOXYPEPTIDASE D"/>
    <property type="match status" value="1"/>
</dbReference>
<evidence type="ECO:0000256" key="9">
    <source>
        <dbReference type="PROSITE-ProRule" id="PRU01379"/>
    </source>
</evidence>
<dbReference type="Gene3D" id="3.40.630.10">
    <property type="entry name" value="Zn peptidases"/>
    <property type="match status" value="4"/>
</dbReference>
<dbReference type="InterPro" id="IPR000834">
    <property type="entry name" value="Peptidase_M14"/>
</dbReference>
<evidence type="ECO:0000256" key="1">
    <source>
        <dbReference type="ARBA" id="ARBA00001947"/>
    </source>
</evidence>
<name>A0AAV2HJ92_LYMST</name>
<feature type="domain" description="Peptidase M14" evidence="11">
    <location>
        <begin position="36"/>
        <end position="329"/>
    </location>
</feature>
<dbReference type="GO" id="GO:0008270">
    <property type="term" value="F:zinc ion binding"/>
    <property type="evidence" value="ECO:0007669"/>
    <property type="project" value="InterPro"/>
</dbReference>
<dbReference type="CDD" id="cd03858">
    <property type="entry name" value="M14_CP_N-E_like"/>
    <property type="match status" value="1"/>
</dbReference>
<dbReference type="SUPFAM" id="SSF53187">
    <property type="entry name" value="Zn-dependent exopeptidases"/>
    <property type="match status" value="4"/>
</dbReference>
<dbReference type="Proteomes" id="UP001497497">
    <property type="component" value="Unassembled WGS sequence"/>
</dbReference>
<evidence type="ECO:0000256" key="6">
    <source>
        <dbReference type="ARBA" id="ARBA00022801"/>
    </source>
</evidence>
<dbReference type="GO" id="GO:0004181">
    <property type="term" value="F:metallocarboxypeptidase activity"/>
    <property type="evidence" value="ECO:0007669"/>
    <property type="project" value="InterPro"/>
</dbReference>
<dbReference type="Gene3D" id="2.60.40.1120">
    <property type="entry name" value="Carboxypeptidase-like, regulatory domain"/>
    <property type="match status" value="3"/>
</dbReference>
<dbReference type="GO" id="GO:0005615">
    <property type="term" value="C:extracellular space"/>
    <property type="evidence" value="ECO:0007669"/>
    <property type="project" value="TreeGrafter"/>
</dbReference>
<dbReference type="InterPro" id="IPR050753">
    <property type="entry name" value="Peptidase_M14_domain"/>
</dbReference>
<proteinExistence type="inferred from homology"/>
<feature type="signal peptide" evidence="10">
    <location>
        <begin position="1"/>
        <end position="29"/>
    </location>
</feature>
<evidence type="ECO:0000256" key="2">
    <source>
        <dbReference type="ARBA" id="ARBA00005988"/>
    </source>
</evidence>
<dbReference type="InterPro" id="IPR008969">
    <property type="entry name" value="CarboxyPept-like_regulatory"/>
</dbReference>
<feature type="domain" description="Peptidase M14" evidence="11">
    <location>
        <begin position="872"/>
        <end position="1147"/>
    </location>
</feature>
<comment type="caution">
    <text evidence="9">Lacks conserved residue(s) required for the propagation of feature annotation.</text>
</comment>
<sequence>MAIYKQNLLIQMVLIFMFFVTNICEETSGRTIETTKYHHYEEVLTLFSELHQRYPNLTEIHNIGNSVENRSLIAIQITDNVKTIEPGEPMFKYIGNMHGNEAVGREILIYLAQYLLFQYEAGDQRVRELVDSTNIFIMPSMNPDGFEKAIEGSCGTDYDAGAGRENANGVDLNRNFPDQFKNDVIILEPETQSLINWIENNPFVLSANLHGGSVVASYPFDDSPSHAESGTYSAAPDDKVFQELAHTYANNHKTMSSGNLCSRDHFKDGITNGAQWYDVPGGMEDYNYLHSNCLEITIELSCCKYPPATELSTEWNNNRESLLAYLEMVHIGIGGFVFDSETGLGIPNAKIKVDKINHEVKTAALGDYWRLLVPDTYTIQATAEGYEESIKKTVLVPRGRGVSVNFTLTRANRQTKTIDFTQVFTSRNKLYVYSKSITYLYDVPIKLYILTENLTQFCNSHHASTHFKEPTDFTHHNNTEMTELLRSLAQRFPKITRLYSIGQSVQGRELWVLEISDNPQEHTPGEPEFKYIGNMHGNEVVGREMLLLLAQLLCENYGTDELVTLMVQQTHIHILPTMNPDGYEMSLEGDLQGVVGRANANGVDLNRNFPGIFKTTQTNEVQEVETMNVINWSRSYPFVLSANLHGGSLVANYPYDDYPAGHAVSSVSRDSKSPDNAIFVQLAESYSLAHSTMHSGHPCPKQDSSYFRDGITNGASWYVVSGGMQDWNYGFTSCFELTIELSCDKFPFQKDLPKYWEANKDSLLVYMGQVHKGVRGFVMDKDSMSGIYNASITVTGINHTVRSASHGDYWRLLSPGTYTLTASAAGYKPQSLIVMVSSGAAVSINFTLEVVDTVNWSVIKDFDLTDNMKSDQYMSSTAIVEEFTKLASINPLLAQMEHLSGTDQEIPILHLFSVSTPAHLTQLDNRPHVLLIGGLDGDSPIGAEILIRLARHLITGYNQKEPVIAKILNTVHIHIIPQLKPANSDLAVPGDCKGENFTGKHMNQLINEQDSAVSALISYVAVHKFDFVLNLEGGGKFIVIPRNTLDSSSLSYMTPDEDVLQELSAAFAMSMTEIYHKDACSSSVYSGIIHGVDMGQEAAALADTLYSKYRTMMLSAHVTCCKYPPSSELPKIWMASLQPILNTLTKSLQGIQGAVTNDGQEPIGAYSFQLDNKSKVKLTGPFFWLTSRGYHTITIEAEGYSSVTRQVIVADDTSVVLNIELKEEDTSGMVYHNFTLMTSTLKNLTSKCPEIMELTSAGKTKLDSDIWLLRVGRKKTEDHIPPKIVFIGNMHGEDMVSREMLLHLSIFLCDQYEADDYVKQMLNDIQVYIMPAVNVDGSQLAMPDSCNKGLGHNNSLNVDIDSNFLGDEDYHHPEDEQVETKAVKRVIAESHSPIVVNVRSGNNRVAYFGITDKGSRVNKIMPTAPLTTDDESR</sequence>
<keyword evidence="13" id="KW-1185">Reference proteome</keyword>
<feature type="active site" description="Proton donor/acceptor" evidence="9">
    <location>
        <position position="740"/>
    </location>
</feature>
<evidence type="ECO:0000256" key="3">
    <source>
        <dbReference type="ARBA" id="ARBA00022645"/>
    </source>
</evidence>
<evidence type="ECO:0000259" key="11">
    <source>
        <dbReference type="PROSITE" id="PS52035"/>
    </source>
</evidence>
<protein>
    <recommendedName>
        <fullName evidence="11">Peptidase M14 domain-containing protein</fullName>
    </recommendedName>
</protein>
<dbReference type="CDD" id="cd03868">
    <property type="entry name" value="M14_CPD_I"/>
    <property type="match status" value="1"/>
</dbReference>
<dbReference type="SUPFAM" id="SSF49464">
    <property type="entry name" value="Carboxypeptidase regulatory domain-like"/>
    <property type="match status" value="3"/>
</dbReference>
<accession>A0AAV2HJ92</accession>
<keyword evidence="7" id="KW-0862">Zinc</keyword>
<keyword evidence="5" id="KW-0479">Metal-binding</keyword>
<feature type="active site" description="Proton donor/acceptor" evidence="9">
    <location>
        <position position="299"/>
    </location>
</feature>
<dbReference type="PRINTS" id="PR00765">
    <property type="entry name" value="CRBOXYPTASEA"/>
</dbReference>
<evidence type="ECO:0000313" key="12">
    <source>
        <dbReference type="EMBL" id="CAL1533608.1"/>
    </source>
</evidence>
<evidence type="ECO:0000256" key="5">
    <source>
        <dbReference type="ARBA" id="ARBA00022723"/>
    </source>
</evidence>
<keyword evidence="6" id="KW-0378">Hydrolase</keyword>
<evidence type="ECO:0000256" key="8">
    <source>
        <dbReference type="ARBA" id="ARBA00023180"/>
    </source>
</evidence>
<dbReference type="InterPro" id="IPR057247">
    <property type="entry name" value="CARBOXYPEPT_ZN_2"/>
</dbReference>
<feature type="domain" description="Peptidase M14" evidence="11">
    <location>
        <begin position="474"/>
        <end position="770"/>
    </location>
</feature>
<dbReference type="InterPro" id="IPR057246">
    <property type="entry name" value="CARBOXYPEPT_ZN_1"/>
</dbReference>
<dbReference type="FunFam" id="3.40.630.10:FF:000020">
    <property type="entry name" value="Carboxypeptidase D"/>
    <property type="match status" value="2"/>
</dbReference>
<dbReference type="SMART" id="SM00631">
    <property type="entry name" value="Zn_pept"/>
    <property type="match status" value="2"/>
</dbReference>
<keyword evidence="4" id="KW-0645">Protease</keyword>
<evidence type="ECO:0000313" key="13">
    <source>
        <dbReference type="Proteomes" id="UP001497497"/>
    </source>
</evidence>
<organism evidence="12 13">
    <name type="scientific">Lymnaea stagnalis</name>
    <name type="common">Great pond snail</name>
    <name type="synonym">Helix stagnalis</name>
    <dbReference type="NCBI Taxonomy" id="6523"/>
    <lineage>
        <taxon>Eukaryota</taxon>
        <taxon>Metazoa</taxon>
        <taxon>Spiralia</taxon>
        <taxon>Lophotrochozoa</taxon>
        <taxon>Mollusca</taxon>
        <taxon>Gastropoda</taxon>
        <taxon>Heterobranchia</taxon>
        <taxon>Euthyneura</taxon>
        <taxon>Panpulmonata</taxon>
        <taxon>Hygrophila</taxon>
        <taxon>Lymnaeoidea</taxon>
        <taxon>Lymnaeidae</taxon>
        <taxon>Lymnaea</taxon>
    </lineage>
</organism>
<gene>
    <name evidence="12" type="ORF">GSLYS_00007568001</name>
</gene>
<dbReference type="Pfam" id="PF13620">
    <property type="entry name" value="CarboxypepD_reg"/>
    <property type="match status" value="2"/>
</dbReference>
<dbReference type="GO" id="GO:0006518">
    <property type="term" value="P:peptide metabolic process"/>
    <property type="evidence" value="ECO:0007669"/>
    <property type="project" value="TreeGrafter"/>
</dbReference>
<feature type="non-terminal residue" evidence="12">
    <location>
        <position position="1433"/>
    </location>
</feature>
<dbReference type="EMBL" id="CAXITT010000147">
    <property type="protein sequence ID" value="CAL1533608.1"/>
    <property type="molecule type" value="Genomic_DNA"/>
</dbReference>
<comment type="cofactor">
    <cofactor evidence="1">
        <name>Zn(2+)</name>
        <dbReference type="ChEBI" id="CHEBI:29105"/>
    </cofactor>
</comment>
<reference evidence="12 13" key="1">
    <citation type="submission" date="2024-04" db="EMBL/GenBank/DDBJ databases">
        <authorList>
            <consortium name="Genoscope - CEA"/>
            <person name="William W."/>
        </authorList>
    </citation>
    <scope>NUCLEOTIDE SEQUENCE [LARGE SCALE GENOMIC DNA]</scope>
</reference>